<reference evidence="1" key="1">
    <citation type="submission" date="2016-01" db="EMBL/GenBank/DDBJ databases">
        <authorList>
            <person name="Regsiter A."/>
            <person name="william w."/>
        </authorList>
    </citation>
    <scope>NUCLEOTIDE SEQUENCE</scope>
    <source>
        <strain evidence="1">NCPPB 1641</strain>
    </source>
</reference>
<evidence type="ECO:0000313" key="1">
    <source>
        <dbReference type="EMBL" id="CVI61023.1"/>
    </source>
</evidence>
<dbReference type="RefSeq" id="WP_137396255.1">
    <property type="nucleotide sequence ID" value="NZ_LT009776.1"/>
</dbReference>
<evidence type="ECO:0000313" key="2">
    <source>
        <dbReference type="Proteomes" id="UP000192140"/>
    </source>
</evidence>
<dbReference type="Proteomes" id="UP000192140">
    <property type="component" value="Unassembled WGS sequence"/>
</dbReference>
<dbReference type="EMBL" id="FCNP01000035">
    <property type="protein sequence ID" value="CVI61023.1"/>
    <property type="molecule type" value="Genomic_DNA"/>
</dbReference>
<keyword evidence="2" id="KW-1185">Reference proteome</keyword>
<gene>
    <name evidence="1" type="ORF">AGR7A_Lc140068</name>
</gene>
<accession>A0A1S7U2B8</accession>
<protein>
    <submittedName>
        <fullName evidence="1">Uncharacterized protein</fullName>
    </submittedName>
</protein>
<proteinExistence type="predicted"/>
<dbReference type="AlphaFoldDB" id="A0A1S7U2B8"/>
<sequence length="118" mass="13505">MIDENTFNDAKLGDMFITSDRYVVVDDDDELIVMTKIGDQIKIDHYAKNLQAIFDQNAEEAAAFSRTGKLGSQVKVASIPTTLYNHWKKLGIMDDNRLLKRKLNDSDYSKFRTNTLKV</sequence>
<name>A0A1S7U2B8_9HYPH</name>
<comment type="caution">
    <text evidence="1">The sequence shown here is derived from an EMBL/GenBank/DDBJ whole genome shotgun (WGS) entry which is preliminary data.</text>
</comment>
<organism evidence="1 2">
    <name type="scientific">Agrobacterium deltaense NCPPB 1641</name>
    <dbReference type="NCBI Taxonomy" id="1183425"/>
    <lineage>
        <taxon>Bacteria</taxon>
        <taxon>Pseudomonadati</taxon>
        <taxon>Pseudomonadota</taxon>
        <taxon>Alphaproteobacteria</taxon>
        <taxon>Hyphomicrobiales</taxon>
        <taxon>Rhizobiaceae</taxon>
        <taxon>Rhizobium/Agrobacterium group</taxon>
        <taxon>Agrobacterium</taxon>
    </lineage>
</organism>